<dbReference type="Gene3D" id="3.30.70.1620">
    <property type="match status" value="1"/>
</dbReference>
<dbReference type="GO" id="GO:0016887">
    <property type="term" value="F:ATP hydrolysis activity"/>
    <property type="evidence" value="ECO:0007669"/>
    <property type="project" value="InterPro"/>
</dbReference>
<organism evidence="11 12">
    <name type="scientific">Geoanaerobacter pelophilus</name>
    <dbReference type="NCBI Taxonomy" id="60036"/>
    <lineage>
        <taxon>Bacteria</taxon>
        <taxon>Pseudomonadati</taxon>
        <taxon>Thermodesulfobacteriota</taxon>
        <taxon>Desulfuromonadia</taxon>
        <taxon>Geobacterales</taxon>
        <taxon>Geobacteraceae</taxon>
        <taxon>Geoanaerobacter</taxon>
    </lineage>
</organism>
<sequence length="1176" mass="131057">MKIRRIEIIGFKSFVDRTVLEFPDGVTAVVGPNGCGKSNVVDAIRWVMGEQSAKNLRGRAMEDIIFAGSENRRSLGMAEVSLVFSTEDGRVPAKYLDYSEIQVTRRLYRDGDSEYFLNKTPCRLLDINELFMDTGVGARAYSIIEQGRIGMILMAKPEERRFLIEEAAGVTKFKSRKQVALKKIESTRQNLLRIGDVVAEIKRQLGSLQRQAKKAERFKMLRDELRSIEVSFAVRSHRELGEVVARLEGERTRASDNLSSLSGQLSGAEASLEQQRLKIVEEERALAAAQEEIFRIKSDAQGCVSRLDFQRKELENGERSKVKSIEELAALSARQTEAIAEAKALEEQYGALLVEEKGEEEQLSSRSAALELLVAEEGALVRRQETGRQELIAILNRLSQLNNRFGEADRRLARLAERIERSTREGGELNSRLGSAAARVAELRITCTAAAEQKRALAKTVEDFVVLSGDLGSRLRSVEESLQAVREELSSARSRLASLNELEAQFAGYGQGVRTIMKAEPFTGRFHGLVADLVETDPEYEAAVEALLGERLQYVVCRDEADALAAVSHLAGQSGGKCSFITPGWGDATADNPPESAIPILGLVRITVEQQALIEPLLANSYLAADLASALALSRRYPRFSFVTRTGELAAQGGIVTGGVTEGGGEGLIHTKREIRELTVKVAELGEQVAALETDRGNLKDELLTAEDSLRKTRQELHQSEVRFVALEKDLLRGEEDVQRIEERIEVKGVEDEQLAEEKLGLEKERADADSGRRELESDKTRLEAESATLQSDLAARRKEIEVLREGVTGIKVLVATLQEKREANRRSVKRVEALLADIAVRMATVHDDQEKGVEDQERLRLEIAEGEAALKLLLEQQAAAEAAHAGLRDRFESQSALLQEKEAALKTLREQLGGERDSASERQLKIAELSMQLRHLESSMQERYRIDLTALPPVDLEAEFDEPAMRARQGELQRQVDEIGEVNLMAIDEYRELDERHTFLSEQKADLEDSLQELQKAIQRINRTTRKRFLETFQLVNEKFREVFPRLFCGGQAELRLTNEEDLLETGIEIIVQPPGKKLQNVSLLSGGEKALTAVALIFSIFLVKPSPFCLLDEVDAPLDDVNIGRFNEMIREMTAFSQFILITHSKTTMAVADTLYGVTMEEPGVSKVVSVRLQ</sequence>
<dbReference type="InterPro" id="IPR027417">
    <property type="entry name" value="P-loop_NTPase"/>
</dbReference>
<comment type="domain">
    <text evidence="8">Contains large globular domains required for ATP hydrolysis at each terminus and a third globular domain forming a flexible hinge near the middle of the molecule. These domains are separated by coiled-coil structures.</text>
</comment>
<dbReference type="InterPro" id="IPR024704">
    <property type="entry name" value="SMC"/>
</dbReference>
<evidence type="ECO:0000313" key="11">
    <source>
        <dbReference type="EMBL" id="MBT0666095.1"/>
    </source>
</evidence>
<dbReference type="PIRSF" id="PIRSF005719">
    <property type="entry name" value="SMC"/>
    <property type="match status" value="1"/>
</dbReference>
<comment type="caution">
    <text evidence="11">The sequence shown here is derived from an EMBL/GenBank/DDBJ whole genome shotgun (WGS) entry which is preliminary data.</text>
</comment>
<dbReference type="HAMAP" id="MF_01894">
    <property type="entry name" value="Smc_prok"/>
    <property type="match status" value="1"/>
</dbReference>
<dbReference type="AlphaFoldDB" id="A0AAW4L948"/>
<dbReference type="GO" id="GO:0007059">
    <property type="term" value="P:chromosome segregation"/>
    <property type="evidence" value="ECO:0007669"/>
    <property type="project" value="UniProtKB-UniRule"/>
</dbReference>
<dbReference type="PANTHER" id="PTHR42963">
    <property type="entry name" value="CHROMOSOME PARTITION PROTEIN MUKB"/>
    <property type="match status" value="1"/>
</dbReference>
<dbReference type="InterPro" id="IPR011890">
    <property type="entry name" value="SMC_prok"/>
</dbReference>
<feature type="domain" description="SMC hinge" evidence="10">
    <location>
        <begin position="524"/>
        <end position="634"/>
    </location>
</feature>
<comment type="subcellular location">
    <subcellularLocation>
        <location evidence="1 8">Cytoplasm</location>
    </subcellularLocation>
</comment>
<dbReference type="GO" id="GO:0030261">
    <property type="term" value="P:chromosome condensation"/>
    <property type="evidence" value="ECO:0007669"/>
    <property type="project" value="UniProtKB-KW"/>
</dbReference>
<dbReference type="Pfam" id="PF06470">
    <property type="entry name" value="SMC_hinge"/>
    <property type="match status" value="1"/>
</dbReference>
<dbReference type="GO" id="GO:0005737">
    <property type="term" value="C:cytoplasm"/>
    <property type="evidence" value="ECO:0007669"/>
    <property type="project" value="UniProtKB-SubCell"/>
</dbReference>
<dbReference type="GO" id="GO:0005694">
    <property type="term" value="C:chromosome"/>
    <property type="evidence" value="ECO:0007669"/>
    <property type="project" value="InterPro"/>
</dbReference>
<dbReference type="CDD" id="cd03278">
    <property type="entry name" value="ABC_SMC_barmotin"/>
    <property type="match status" value="1"/>
</dbReference>
<dbReference type="Proteomes" id="UP000811899">
    <property type="component" value="Unassembled WGS sequence"/>
</dbReference>
<dbReference type="GO" id="GO:0005524">
    <property type="term" value="F:ATP binding"/>
    <property type="evidence" value="ECO:0007669"/>
    <property type="project" value="UniProtKB-UniRule"/>
</dbReference>
<keyword evidence="3 8" id="KW-0547">Nucleotide-binding</keyword>
<keyword evidence="5 8" id="KW-0175">Coiled coil</keyword>
<comment type="subunit">
    <text evidence="8">Homodimer.</text>
</comment>
<evidence type="ECO:0000259" key="10">
    <source>
        <dbReference type="SMART" id="SM00968"/>
    </source>
</evidence>
<dbReference type="Pfam" id="PF02463">
    <property type="entry name" value="SMC_N"/>
    <property type="match status" value="1"/>
</dbReference>
<evidence type="ECO:0000256" key="6">
    <source>
        <dbReference type="ARBA" id="ARBA00023067"/>
    </source>
</evidence>
<keyword evidence="7 8" id="KW-0238">DNA-binding</keyword>
<evidence type="ECO:0000256" key="8">
    <source>
        <dbReference type="HAMAP-Rule" id="MF_01894"/>
    </source>
</evidence>
<dbReference type="Gene3D" id="3.40.50.300">
    <property type="entry name" value="P-loop containing nucleotide triphosphate hydrolases"/>
    <property type="match status" value="2"/>
</dbReference>
<dbReference type="Gene3D" id="1.20.1060.20">
    <property type="match status" value="1"/>
</dbReference>
<dbReference type="InterPro" id="IPR050308">
    <property type="entry name" value="MukB/SMC"/>
</dbReference>
<evidence type="ECO:0000256" key="5">
    <source>
        <dbReference type="ARBA" id="ARBA00023054"/>
    </source>
</evidence>
<keyword evidence="6" id="KW-0226">DNA condensation</keyword>
<feature type="coiled-coil region" evidence="8">
    <location>
        <begin position="398"/>
        <end position="425"/>
    </location>
</feature>
<keyword evidence="2 8" id="KW-0963">Cytoplasm</keyword>
<dbReference type="SUPFAM" id="SSF75553">
    <property type="entry name" value="Smc hinge domain"/>
    <property type="match status" value="1"/>
</dbReference>
<evidence type="ECO:0000256" key="4">
    <source>
        <dbReference type="ARBA" id="ARBA00022840"/>
    </source>
</evidence>
<feature type="coiled-coil region" evidence="8">
    <location>
        <begin position="991"/>
        <end position="1028"/>
    </location>
</feature>
<dbReference type="SMART" id="SM00968">
    <property type="entry name" value="SMC_hinge"/>
    <property type="match status" value="1"/>
</dbReference>
<keyword evidence="4 8" id="KW-0067">ATP-binding</keyword>
<protein>
    <recommendedName>
        <fullName evidence="8">Chromosome partition protein Smc</fullName>
    </recommendedName>
</protein>
<name>A0AAW4L948_9BACT</name>
<feature type="coiled-coil region" evidence="8">
    <location>
        <begin position="857"/>
        <end position="919"/>
    </location>
</feature>
<evidence type="ECO:0000256" key="3">
    <source>
        <dbReference type="ARBA" id="ARBA00022741"/>
    </source>
</evidence>
<dbReference type="InterPro" id="IPR010935">
    <property type="entry name" value="SMC_hinge"/>
</dbReference>
<evidence type="ECO:0000256" key="2">
    <source>
        <dbReference type="ARBA" id="ARBA00022490"/>
    </source>
</evidence>
<evidence type="ECO:0000313" key="12">
    <source>
        <dbReference type="Proteomes" id="UP000811899"/>
    </source>
</evidence>
<dbReference type="GO" id="GO:0003677">
    <property type="term" value="F:DNA binding"/>
    <property type="evidence" value="ECO:0007669"/>
    <property type="project" value="UniProtKB-UniRule"/>
</dbReference>
<keyword evidence="12" id="KW-1185">Reference proteome</keyword>
<feature type="binding site" evidence="8">
    <location>
        <begin position="32"/>
        <end position="39"/>
    </location>
    <ligand>
        <name>ATP</name>
        <dbReference type="ChEBI" id="CHEBI:30616"/>
    </ligand>
</feature>
<feature type="coiled-coil region" evidence="8">
    <location>
        <begin position="244"/>
        <end position="299"/>
    </location>
</feature>
<reference evidence="11 12" key="1">
    <citation type="submission" date="2021-05" db="EMBL/GenBank/DDBJ databases">
        <title>The draft genome of Geobacter pelophilus DSM 12255.</title>
        <authorList>
            <person name="Xu Z."/>
            <person name="Masuda Y."/>
            <person name="Itoh H."/>
            <person name="Senoo K."/>
        </authorList>
    </citation>
    <scope>NUCLEOTIDE SEQUENCE [LARGE SCALE GENOMIC DNA]</scope>
    <source>
        <strain evidence="11 12">DSM 12255</strain>
    </source>
</reference>
<evidence type="ECO:0000256" key="7">
    <source>
        <dbReference type="ARBA" id="ARBA00023125"/>
    </source>
</evidence>
<comment type="similarity">
    <text evidence="8">Belongs to the SMC family.</text>
</comment>
<dbReference type="RefSeq" id="WP_214172860.1">
    <property type="nucleotide sequence ID" value="NZ_JAHCVJ010000008.1"/>
</dbReference>
<proteinExistence type="inferred from homology"/>
<accession>A0AAW4L948</accession>
<evidence type="ECO:0000256" key="9">
    <source>
        <dbReference type="SAM" id="MobiDB-lite"/>
    </source>
</evidence>
<dbReference type="SUPFAM" id="SSF52540">
    <property type="entry name" value="P-loop containing nucleoside triphosphate hydrolases"/>
    <property type="match status" value="1"/>
</dbReference>
<dbReference type="InterPro" id="IPR003395">
    <property type="entry name" value="RecF/RecN/SMC_N"/>
</dbReference>
<comment type="function">
    <text evidence="8">Required for chromosome condensation and partitioning.</text>
</comment>
<gene>
    <name evidence="8 11" type="primary">smc</name>
    <name evidence="11" type="ORF">KI809_17420</name>
</gene>
<dbReference type="NCBIfam" id="TIGR02168">
    <property type="entry name" value="SMC_prok_B"/>
    <property type="match status" value="1"/>
</dbReference>
<dbReference type="GO" id="GO:0006260">
    <property type="term" value="P:DNA replication"/>
    <property type="evidence" value="ECO:0007669"/>
    <property type="project" value="UniProtKB-UniRule"/>
</dbReference>
<dbReference type="GO" id="GO:0007062">
    <property type="term" value="P:sister chromatid cohesion"/>
    <property type="evidence" value="ECO:0007669"/>
    <property type="project" value="InterPro"/>
</dbReference>
<evidence type="ECO:0000256" key="1">
    <source>
        <dbReference type="ARBA" id="ARBA00004496"/>
    </source>
</evidence>
<dbReference type="PANTHER" id="PTHR42963:SF1">
    <property type="entry name" value="DUF4476 DOMAIN-CONTAINING PROTEIN"/>
    <property type="match status" value="1"/>
</dbReference>
<dbReference type="InterPro" id="IPR036277">
    <property type="entry name" value="SMC_hinge_sf"/>
</dbReference>
<dbReference type="EMBL" id="JAHCVJ010000008">
    <property type="protein sequence ID" value="MBT0666095.1"/>
    <property type="molecule type" value="Genomic_DNA"/>
</dbReference>
<dbReference type="FunFam" id="3.40.50.300:FF:000901">
    <property type="entry name" value="Chromosome partition protein Smc"/>
    <property type="match status" value="1"/>
</dbReference>
<feature type="region of interest" description="Disordered" evidence="9">
    <location>
        <begin position="761"/>
        <end position="782"/>
    </location>
</feature>
<feature type="coiled-coil region" evidence="8">
    <location>
        <begin position="475"/>
        <end position="502"/>
    </location>
</feature>